<protein>
    <recommendedName>
        <fullName evidence="3">Dethiobiotin synthase</fullName>
    </recommendedName>
</protein>
<proteinExistence type="predicted"/>
<evidence type="ECO:0000313" key="1">
    <source>
        <dbReference type="EMBL" id="RUS35391.1"/>
    </source>
</evidence>
<gene>
    <name evidence="1" type="ORF">BC938DRAFT_470846</name>
</gene>
<comment type="caution">
    <text evidence="1">The sequence shown here is derived from an EMBL/GenBank/DDBJ whole genome shotgun (WGS) entry which is preliminary data.</text>
</comment>
<keyword evidence="2" id="KW-1185">Reference proteome</keyword>
<dbReference type="InterPro" id="IPR004472">
    <property type="entry name" value="DTB_synth_BioD"/>
</dbReference>
<dbReference type="EMBL" id="RBNJ01000106">
    <property type="protein sequence ID" value="RUS35391.1"/>
    <property type="molecule type" value="Genomic_DNA"/>
</dbReference>
<dbReference type="Pfam" id="PF13500">
    <property type="entry name" value="AAA_26"/>
    <property type="match status" value="1"/>
</dbReference>
<dbReference type="PANTHER" id="PTHR43210">
    <property type="entry name" value="DETHIOBIOTIN SYNTHETASE"/>
    <property type="match status" value="1"/>
</dbReference>
<dbReference type="SUPFAM" id="SSF52540">
    <property type="entry name" value="P-loop containing nucleoside triphosphate hydrolases"/>
    <property type="match status" value="1"/>
</dbReference>
<evidence type="ECO:0008006" key="3">
    <source>
        <dbReference type="Google" id="ProtNLM"/>
    </source>
</evidence>
<dbReference type="GO" id="GO:0005524">
    <property type="term" value="F:ATP binding"/>
    <property type="evidence" value="ECO:0007669"/>
    <property type="project" value="InterPro"/>
</dbReference>
<reference evidence="1 2" key="1">
    <citation type="journal article" date="2018" name="New Phytol.">
        <title>Phylogenomics of Endogonaceae and evolution of mycorrhizas within Mucoromycota.</title>
        <authorList>
            <person name="Chang Y."/>
            <person name="Desiro A."/>
            <person name="Na H."/>
            <person name="Sandor L."/>
            <person name="Lipzen A."/>
            <person name="Clum A."/>
            <person name="Barry K."/>
            <person name="Grigoriev I.V."/>
            <person name="Martin F.M."/>
            <person name="Stajich J.E."/>
            <person name="Smith M.E."/>
            <person name="Bonito G."/>
            <person name="Spatafora J.W."/>
        </authorList>
    </citation>
    <scope>NUCLEOTIDE SEQUENCE [LARGE SCALE GENOMIC DNA]</scope>
    <source>
        <strain evidence="1 2">AD002</strain>
    </source>
</reference>
<dbReference type="GO" id="GO:0004141">
    <property type="term" value="F:dethiobiotin synthase activity"/>
    <property type="evidence" value="ECO:0007669"/>
    <property type="project" value="InterPro"/>
</dbReference>
<accession>A0A433R060</accession>
<organism evidence="1 2">
    <name type="scientific">Jimgerdemannia flammicorona</name>
    <dbReference type="NCBI Taxonomy" id="994334"/>
    <lineage>
        <taxon>Eukaryota</taxon>
        <taxon>Fungi</taxon>
        <taxon>Fungi incertae sedis</taxon>
        <taxon>Mucoromycota</taxon>
        <taxon>Mucoromycotina</taxon>
        <taxon>Endogonomycetes</taxon>
        <taxon>Endogonales</taxon>
        <taxon>Endogonaceae</taxon>
        <taxon>Jimgerdemannia</taxon>
    </lineage>
</organism>
<dbReference type="GO" id="GO:0005829">
    <property type="term" value="C:cytosol"/>
    <property type="evidence" value="ECO:0007669"/>
    <property type="project" value="TreeGrafter"/>
</dbReference>
<dbReference type="Gene3D" id="3.40.50.300">
    <property type="entry name" value="P-loop containing nucleotide triphosphate hydrolases"/>
    <property type="match status" value="1"/>
</dbReference>
<dbReference type="GO" id="GO:0009102">
    <property type="term" value="P:biotin biosynthetic process"/>
    <property type="evidence" value="ECO:0007669"/>
    <property type="project" value="UniProtKB-UniPathway"/>
</dbReference>
<name>A0A433R060_9FUNG</name>
<dbReference type="UniPathway" id="UPA00078"/>
<dbReference type="InterPro" id="IPR027417">
    <property type="entry name" value="P-loop_NTPase"/>
</dbReference>
<sequence>MLPLYHPTRALQLYHIFAANTNVGKTIFATGLCRAAAIVAEKNKKKVFYLKPVQTGYPTDSDASSGALRRIGDLFSSSNAFSYRTDNSCYPIDMSEIILSLPYPLKQSTSILIHPHIATEKPPPDDEVLNVIKTHISEFAASVKKTPGGVLFLETAGGVHSPIMSGMLT</sequence>
<dbReference type="GO" id="GO:0000287">
    <property type="term" value="F:magnesium ion binding"/>
    <property type="evidence" value="ECO:0007669"/>
    <property type="project" value="InterPro"/>
</dbReference>
<dbReference type="CDD" id="cd03109">
    <property type="entry name" value="DTBS"/>
    <property type="match status" value="1"/>
</dbReference>
<dbReference type="PANTHER" id="PTHR43210:SF5">
    <property type="entry name" value="DETHIOBIOTIN SYNTHETASE"/>
    <property type="match status" value="1"/>
</dbReference>
<dbReference type="Proteomes" id="UP000274822">
    <property type="component" value="Unassembled WGS sequence"/>
</dbReference>
<evidence type="ECO:0000313" key="2">
    <source>
        <dbReference type="Proteomes" id="UP000274822"/>
    </source>
</evidence>
<dbReference type="AlphaFoldDB" id="A0A433R060"/>